<dbReference type="Ensembl" id="ENSDCDT00010000434.1">
    <property type="protein sequence ID" value="ENSDCDP00010000423.1"/>
    <property type="gene ID" value="ENSDCDG00010000220.1"/>
</dbReference>
<dbReference type="PROSITE" id="PS50132">
    <property type="entry name" value="RGS"/>
    <property type="match status" value="1"/>
</dbReference>
<accession>A0AAY3ZTU8</accession>
<reference evidence="4" key="2">
    <citation type="submission" date="2025-08" db="UniProtKB">
        <authorList>
            <consortium name="Ensembl"/>
        </authorList>
    </citation>
    <scope>IDENTIFICATION</scope>
</reference>
<dbReference type="InterPro" id="IPR016137">
    <property type="entry name" value="RGS"/>
</dbReference>
<dbReference type="Proteomes" id="UP000694580">
    <property type="component" value="Chromosome 2"/>
</dbReference>
<dbReference type="GeneTree" id="ENSGT00940000160391"/>
<protein>
    <recommendedName>
        <fullName evidence="3">RGS domain-containing protein</fullName>
    </recommendedName>
</protein>
<evidence type="ECO:0000256" key="2">
    <source>
        <dbReference type="SAM" id="SignalP"/>
    </source>
</evidence>
<dbReference type="PANTHER" id="PTHR10845:SF260">
    <property type="entry name" value="REGULATOR OF G-PROTEIN SIGNALING 20-LIKE"/>
    <property type="match status" value="1"/>
</dbReference>
<evidence type="ECO:0000256" key="1">
    <source>
        <dbReference type="SAM" id="MobiDB-lite"/>
    </source>
</evidence>
<reference evidence="4" key="3">
    <citation type="submission" date="2025-09" db="UniProtKB">
        <authorList>
            <consortium name="Ensembl"/>
        </authorList>
    </citation>
    <scope>IDENTIFICATION</scope>
</reference>
<organism evidence="4 5">
    <name type="scientific">Denticeps clupeoides</name>
    <name type="common">denticle herring</name>
    <dbReference type="NCBI Taxonomy" id="299321"/>
    <lineage>
        <taxon>Eukaryota</taxon>
        <taxon>Metazoa</taxon>
        <taxon>Chordata</taxon>
        <taxon>Craniata</taxon>
        <taxon>Vertebrata</taxon>
        <taxon>Euteleostomi</taxon>
        <taxon>Actinopterygii</taxon>
        <taxon>Neopterygii</taxon>
        <taxon>Teleostei</taxon>
        <taxon>Clupei</taxon>
        <taxon>Clupeiformes</taxon>
        <taxon>Denticipitoidei</taxon>
        <taxon>Denticipitidae</taxon>
        <taxon>Denticeps</taxon>
    </lineage>
</organism>
<feature type="domain" description="RGS" evidence="3">
    <location>
        <begin position="105"/>
        <end position="221"/>
    </location>
</feature>
<reference evidence="4 5" key="1">
    <citation type="submission" date="2020-06" db="EMBL/GenBank/DDBJ databases">
        <authorList>
            <consortium name="Wellcome Sanger Institute Data Sharing"/>
        </authorList>
    </citation>
    <scope>NUCLEOTIDE SEQUENCE [LARGE SCALE GENOMIC DNA]</scope>
</reference>
<sequence length="231" mass="26760">MSTVHQYYFLCVFFLQPMGSEQVQEAPGTVQTRNTHAPSRTHTHPAANTRAHSWMNAPPNACCFCWCCCCSCSWYGNTREGQHTGGRGPQYPEPSLEEARCWAQSFERLIKSPAGRGRFRQFLRTEFSEENLLFWLACEELKKETNRTVVEERVRQIYEDFISILSPREVSLDSRVRDVINRNMQEPSSNTFDDAQQQIYTLMQRDSYPRFMNSSAYADLIKSLEDPPSET</sequence>
<feature type="compositionally biased region" description="Polar residues" evidence="1">
    <location>
        <begin position="25"/>
        <end position="40"/>
    </location>
</feature>
<feature type="chain" id="PRO_5044340993" description="RGS domain-containing protein" evidence="2">
    <location>
        <begin position="21"/>
        <end position="231"/>
    </location>
</feature>
<keyword evidence="2" id="KW-0732">Signal</keyword>
<dbReference type="Gene3D" id="1.10.167.10">
    <property type="entry name" value="Regulator of G-protein Signalling 4, domain 2"/>
    <property type="match status" value="1"/>
</dbReference>
<feature type="region of interest" description="Disordered" evidence="1">
    <location>
        <begin position="25"/>
        <end position="46"/>
    </location>
</feature>
<dbReference type="Pfam" id="PF00615">
    <property type="entry name" value="RGS"/>
    <property type="match status" value="1"/>
</dbReference>
<dbReference type="FunFam" id="1.10.167.10:FF:000001">
    <property type="entry name" value="Putative regulator of g-protein signaling 12"/>
    <property type="match status" value="1"/>
</dbReference>
<dbReference type="InterPro" id="IPR036305">
    <property type="entry name" value="RGS_sf"/>
</dbReference>
<keyword evidence="5" id="KW-1185">Reference proteome</keyword>
<feature type="signal peptide" evidence="2">
    <location>
        <begin position="1"/>
        <end position="20"/>
    </location>
</feature>
<evidence type="ECO:0000313" key="4">
    <source>
        <dbReference type="Ensembl" id="ENSDCDP00010000423.1"/>
    </source>
</evidence>
<dbReference type="InterPro" id="IPR044926">
    <property type="entry name" value="RGS_subdomain_2"/>
</dbReference>
<dbReference type="AlphaFoldDB" id="A0AAY3ZTU8"/>
<dbReference type="SMART" id="SM00315">
    <property type="entry name" value="RGS"/>
    <property type="match status" value="1"/>
</dbReference>
<dbReference type="PANTHER" id="PTHR10845">
    <property type="entry name" value="REGULATOR OF G PROTEIN SIGNALING"/>
    <property type="match status" value="1"/>
</dbReference>
<dbReference type="SUPFAM" id="SSF48097">
    <property type="entry name" value="Regulator of G-protein signaling, RGS"/>
    <property type="match status" value="1"/>
</dbReference>
<name>A0AAY3ZTU8_9TELE</name>
<evidence type="ECO:0000313" key="5">
    <source>
        <dbReference type="Proteomes" id="UP000694580"/>
    </source>
</evidence>
<dbReference type="PRINTS" id="PR01301">
    <property type="entry name" value="RGSPROTEIN"/>
</dbReference>
<gene>
    <name evidence="4" type="primary">LOC114776038</name>
</gene>
<proteinExistence type="predicted"/>
<evidence type="ECO:0000259" key="3">
    <source>
        <dbReference type="PROSITE" id="PS50132"/>
    </source>
</evidence>